<organism evidence="1 2">
    <name type="scientific">Acer saccharum</name>
    <name type="common">Sugar maple</name>
    <dbReference type="NCBI Taxonomy" id="4024"/>
    <lineage>
        <taxon>Eukaryota</taxon>
        <taxon>Viridiplantae</taxon>
        <taxon>Streptophyta</taxon>
        <taxon>Embryophyta</taxon>
        <taxon>Tracheophyta</taxon>
        <taxon>Spermatophyta</taxon>
        <taxon>Magnoliopsida</taxon>
        <taxon>eudicotyledons</taxon>
        <taxon>Gunneridae</taxon>
        <taxon>Pentapetalae</taxon>
        <taxon>rosids</taxon>
        <taxon>malvids</taxon>
        <taxon>Sapindales</taxon>
        <taxon>Sapindaceae</taxon>
        <taxon>Hippocastanoideae</taxon>
        <taxon>Acereae</taxon>
        <taxon>Acer</taxon>
    </lineage>
</organism>
<accession>A0AA39RF21</accession>
<protein>
    <submittedName>
        <fullName evidence="1">Uncharacterized protein</fullName>
    </submittedName>
</protein>
<keyword evidence="2" id="KW-1185">Reference proteome</keyword>
<comment type="caution">
    <text evidence="1">The sequence shown here is derived from an EMBL/GenBank/DDBJ whole genome shotgun (WGS) entry which is preliminary data.</text>
</comment>
<reference evidence="1" key="2">
    <citation type="submission" date="2023-06" db="EMBL/GenBank/DDBJ databases">
        <authorList>
            <person name="Swenson N.G."/>
            <person name="Wegrzyn J.L."/>
            <person name="Mcevoy S.L."/>
        </authorList>
    </citation>
    <scope>NUCLEOTIDE SEQUENCE</scope>
    <source>
        <strain evidence="1">NS2018</strain>
        <tissue evidence="1">Leaf</tissue>
    </source>
</reference>
<evidence type="ECO:0000313" key="1">
    <source>
        <dbReference type="EMBL" id="KAK0572310.1"/>
    </source>
</evidence>
<dbReference type="EMBL" id="JAUESC010000388">
    <property type="protein sequence ID" value="KAK0572310.1"/>
    <property type="molecule type" value="Genomic_DNA"/>
</dbReference>
<dbReference type="AlphaFoldDB" id="A0AA39RF21"/>
<proteinExistence type="predicted"/>
<gene>
    <name evidence="1" type="ORF">LWI29_029590</name>
</gene>
<name>A0AA39RF21_ACESA</name>
<sequence length="110" mass="11414">MMGKDAQEVGRSKVLGPSVLAELTRVGAGHVSSKGPSSILDVSVGVVVSISLAASMVGQGSKVGRDSVPLFSFAQSVVSVNELDDRAGYEDEGVFYQKQKMKIGGAIMLL</sequence>
<reference evidence="1" key="1">
    <citation type="journal article" date="2022" name="Plant J.">
        <title>Strategies of tolerance reflected in two North American maple genomes.</title>
        <authorList>
            <person name="McEvoy S.L."/>
            <person name="Sezen U.U."/>
            <person name="Trouern-Trend A."/>
            <person name="McMahon S.M."/>
            <person name="Schaberg P.G."/>
            <person name="Yang J."/>
            <person name="Wegrzyn J.L."/>
            <person name="Swenson N.G."/>
        </authorList>
    </citation>
    <scope>NUCLEOTIDE SEQUENCE</scope>
    <source>
        <strain evidence="1">NS2018</strain>
    </source>
</reference>
<evidence type="ECO:0000313" key="2">
    <source>
        <dbReference type="Proteomes" id="UP001168877"/>
    </source>
</evidence>
<dbReference type="Proteomes" id="UP001168877">
    <property type="component" value="Unassembled WGS sequence"/>
</dbReference>